<keyword evidence="4 7" id="KW-1133">Transmembrane helix</keyword>
<evidence type="ECO:0000259" key="8">
    <source>
        <dbReference type="PROSITE" id="PS50850"/>
    </source>
</evidence>
<sequence length="485" mass="53668">MSDDKAQTDGFYSDETPKQFVSEIPEDPSGKKLRWAFRKVDATLLFVLFLSNVLNSMDRANLGLSKVAGLEEDTGMEGSDFNVAASIMYPSYLVFMLPSNLALRKFGARIWLSLITVVWGVINMCMAFAKNRTDFILCRLFLGAAEAGATPGALMLIALWYPRQMVTSRVALFYSAFAAGAVIGGPIASGIMKIDNPRFLHWEWIFFIEGLVTAGFGLLMFLLLSDYPESSWLFRREEKLLLKQRMDEDQAEGGHRAVNKRRLLRHAVDPLVYAQALILFCANFGVNTILTFSAIIVNKLGYSPSASQAMQAAPGICGFLGILISRYYPKVFKNHYFSSLFCSSWLVVGSIILLATTNNGARIFALCLLSFGAFGNVAIGPGWLMSNVGGPTRSAFGGAINVICGGLGGLCTSYIYRNKDAPRYMFGHGMNLFAALLSIIVATIAYAIIRYRNKRKETHPIDISHLSIDDQIDLENDHPDFRYVE</sequence>
<dbReference type="GO" id="GO:0016020">
    <property type="term" value="C:membrane"/>
    <property type="evidence" value="ECO:0007669"/>
    <property type="project" value="UniProtKB-SubCell"/>
</dbReference>
<feature type="transmembrane region" description="Helical" evidence="7">
    <location>
        <begin position="271"/>
        <end position="297"/>
    </location>
</feature>
<dbReference type="InterPro" id="IPR036259">
    <property type="entry name" value="MFS_trans_sf"/>
</dbReference>
<feature type="transmembrane region" description="Helical" evidence="7">
    <location>
        <begin position="309"/>
        <end position="329"/>
    </location>
</feature>
<feature type="transmembrane region" description="Helical" evidence="7">
    <location>
        <begin position="428"/>
        <end position="449"/>
    </location>
</feature>
<dbReference type="SUPFAM" id="SSF103473">
    <property type="entry name" value="MFS general substrate transporter"/>
    <property type="match status" value="1"/>
</dbReference>
<dbReference type="Proteomes" id="UP001139887">
    <property type="component" value="Unassembled WGS sequence"/>
</dbReference>
<feature type="transmembrane region" description="Helical" evidence="7">
    <location>
        <begin position="172"/>
        <end position="192"/>
    </location>
</feature>
<organism evidence="9 10">
    <name type="scientific">Coemansia brasiliensis</name>
    <dbReference type="NCBI Taxonomy" id="2650707"/>
    <lineage>
        <taxon>Eukaryota</taxon>
        <taxon>Fungi</taxon>
        <taxon>Fungi incertae sedis</taxon>
        <taxon>Zoopagomycota</taxon>
        <taxon>Kickxellomycotina</taxon>
        <taxon>Kickxellomycetes</taxon>
        <taxon>Kickxellales</taxon>
        <taxon>Kickxellaceae</taxon>
        <taxon>Coemansia</taxon>
    </lineage>
</organism>
<evidence type="ECO:0000256" key="4">
    <source>
        <dbReference type="ARBA" id="ARBA00022989"/>
    </source>
</evidence>
<accession>A0A9W8LZX5</accession>
<feature type="transmembrane region" description="Helical" evidence="7">
    <location>
        <begin position="110"/>
        <end position="129"/>
    </location>
</feature>
<proteinExistence type="predicted"/>
<evidence type="ECO:0000256" key="2">
    <source>
        <dbReference type="ARBA" id="ARBA00022448"/>
    </source>
</evidence>
<keyword evidence="3 7" id="KW-0812">Transmembrane</keyword>
<dbReference type="Gene3D" id="1.20.1250.20">
    <property type="entry name" value="MFS general substrate transporter like domains"/>
    <property type="match status" value="2"/>
</dbReference>
<name>A0A9W8LZX5_9FUNG</name>
<evidence type="ECO:0000313" key="10">
    <source>
        <dbReference type="Proteomes" id="UP001139887"/>
    </source>
</evidence>
<comment type="caution">
    <text evidence="9">The sequence shown here is derived from an EMBL/GenBank/DDBJ whole genome shotgun (WGS) entry which is preliminary data.</text>
</comment>
<dbReference type="InterPro" id="IPR011701">
    <property type="entry name" value="MFS"/>
</dbReference>
<dbReference type="PROSITE" id="PS50850">
    <property type="entry name" value="MFS"/>
    <property type="match status" value="1"/>
</dbReference>
<feature type="transmembrane region" description="Helical" evidence="7">
    <location>
        <begin position="396"/>
        <end position="416"/>
    </location>
</feature>
<dbReference type="PANTHER" id="PTHR43791:SF36">
    <property type="entry name" value="TRANSPORTER, PUTATIVE (AFU_ORTHOLOGUE AFUA_6G08340)-RELATED"/>
    <property type="match status" value="1"/>
</dbReference>
<evidence type="ECO:0000256" key="7">
    <source>
        <dbReference type="SAM" id="Phobius"/>
    </source>
</evidence>
<comment type="subcellular location">
    <subcellularLocation>
        <location evidence="1">Membrane</location>
        <topology evidence="1">Multi-pass membrane protein</topology>
    </subcellularLocation>
</comment>
<feature type="region of interest" description="Disordered" evidence="6">
    <location>
        <begin position="1"/>
        <end position="24"/>
    </location>
</feature>
<feature type="transmembrane region" description="Helical" evidence="7">
    <location>
        <begin position="83"/>
        <end position="103"/>
    </location>
</feature>
<feature type="transmembrane region" description="Helical" evidence="7">
    <location>
        <begin position="363"/>
        <end position="384"/>
    </location>
</feature>
<dbReference type="InterPro" id="IPR020846">
    <property type="entry name" value="MFS_dom"/>
</dbReference>
<dbReference type="GO" id="GO:0022857">
    <property type="term" value="F:transmembrane transporter activity"/>
    <property type="evidence" value="ECO:0007669"/>
    <property type="project" value="InterPro"/>
</dbReference>
<evidence type="ECO:0000313" key="9">
    <source>
        <dbReference type="EMBL" id="KAJ2849755.1"/>
    </source>
</evidence>
<evidence type="ECO:0000256" key="3">
    <source>
        <dbReference type="ARBA" id="ARBA00022692"/>
    </source>
</evidence>
<reference evidence="9" key="1">
    <citation type="submission" date="2022-07" db="EMBL/GenBank/DDBJ databases">
        <title>Phylogenomic reconstructions and comparative analyses of Kickxellomycotina fungi.</title>
        <authorList>
            <person name="Reynolds N.K."/>
            <person name="Stajich J.E."/>
            <person name="Barry K."/>
            <person name="Grigoriev I.V."/>
            <person name="Crous P."/>
            <person name="Smith M.E."/>
        </authorList>
    </citation>
    <scope>NUCLEOTIDE SEQUENCE</scope>
    <source>
        <strain evidence="9">NRRL 1566</strain>
    </source>
</reference>
<dbReference type="Pfam" id="PF07690">
    <property type="entry name" value="MFS_1"/>
    <property type="match status" value="1"/>
</dbReference>
<evidence type="ECO:0000256" key="1">
    <source>
        <dbReference type="ARBA" id="ARBA00004141"/>
    </source>
</evidence>
<feature type="transmembrane region" description="Helical" evidence="7">
    <location>
        <begin position="141"/>
        <end position="160"/>
    </location>
</feature>
<feature type="transmembrane region" description="Helical" evidence="7">
    <location>
        <begin position="336"/>
        <end position="357"/>
    </location>
</feature>
<keyword evidence="5 7" id="KW-0472">Membrane</keyword>
<keyword evidence="2" id="KW-0813">Transport</keyword>
<dbReference type="FunFam" id="1.20.1250.20:FF:000018">
    <property type="entry name" value="MFS transporter permease"/>
    <property type="match status" value="1"/>
</dbReference>
<protein>
    <recommendedName>
        <fullName evidence="8">Major facilitator superfamily (MFS) profile domain-containing protein</fullName>
    </recommendedName>
</protein>
<dbReference type="AlphaFoldDB" id="A0A9W8LZX5"/>
<feature type="transmembrane region" description="Helical" evidence="7">
    <location>
        <begin position="204"/>
        <end position="225"/>
    </location>
</feature>
<evidence type="ECO:0000256" key="5">
    <source>
        <dbReference type="ARBA" id="ARBA00023136"/>
    </source>
</evidence>
<feature type="domain" description="Major facilitator superfamily (MFS) profile" evidence="8">
    <location>
        <begin position="44"/>
        <end position="455"/>
    </location>
</feature>
<dbReference type="OrthoDB" id="3639251at2759"/>
<keyword evidence="10" id="KW-1185">Reference proteome</keyword>
<dbReference type="PANTHER" id="PTHR43791">
    <property type="entry name" value="PERMEASE-RELATED"/>
    <property type="match status" value="1"/>
</dbReference>
<evidence type="ECO:0000256" key="6">
    <source>
        <dbReference type="SAM" id="MobiDB-lite"/>
    </source>
</evidence>
<dbReference type="EMBL" id="JANBUW010000060">
    <property type="protein sequence ID" value="KAJ2849755.1"/>
    <property type="molecule type" value="Genomic_DNA"/>
</dbReference>
<gene>
    <name evidence="9" type="ORF">IWW36_002403</name>
</gene>